<dbReference type="GO" id="GO:0016787">
    <property type="term" value="F:hydrolase activity"/>
    <property type="evidence" value="ECO:0007669"/>
    <property type="project" value="UniProtKB-KW"/>
</dbReference>
<dbReference type="PANTHER" id="PTHR21240">
    <property type="entry name" value="2-AMINO-3-CARBOXYLMUCONATE-6-SEMIALDEHYDE DECARBOXYLASE"/>
    <property type="match status" value="1"/>
</dbReference>
<dbReference type="GO" id="GO:0016831">
    <property type="term" value="F:carboxy-lyase activity"/>
    <property type="evidence" value="ECO:0007669"/>
    <property type="project" value="InterPro"/>
</dbReference>
<accession>A0A4P9C3P6</accession>
<dbReference type="PANTHER" id="PTHR21240:SF28">
    <property type="entry name" value="ISO-OROTATE DECARBOXYLASE (EUROFUNG)"/>
    <property type="match status" value="1"/>
</dbReference>
<dbReference type="Gene3D" id="3.20.20.140">
    <property type="entry name" value="Metal-dependent hydrolases"/>
    <property type="match status" value="1"/>
</dbReference>
<dbReference type="Proteomes" id="UP000218387">
    <property type="component" value="Chromosome"/>
</dbReference>
<dbReference type="InterPro" id="IPR006680">
    <property type="entry name" value="Amidohydro-rel"/>
</dbReference>
<evidence type="ECO:0000256" key="1">
    <source>
        <dbReference type="ARBA" id="ARBA00023239"/>
    </source>
</evidence>
<sequence length="268" mass="30330">MLIDTHVHLFPDKLCPKTIEKLAKTDPNHHLTYYGDGSLDCAEKNMKEWGVDLGVMLPIATNPHQQKSVNDFAAYVQNHSDAFISFGTIHPDAPDYVQELDRIVEMGFYGIKLHPDYQGFFINEKRLYPMYQAISDRKLPVVFHTGYDPISPGCIHATPEAVVEMAREFPELTIIAAHTGGLYFGNPPQDIYLDTPNVTFDTAIASYTFEPTVYRRLIDIYGAERFIFATDNPWGDAAKDLVFLEAVGLTRDEKEMICHENAERLIGI</sequence>
<keyword evidence="3" id="KW-0378">Hydrolase</keyword>
<dbReference type="Pfam" id="PF04909">
    <property type="entry name" value="Amidohydro_2"/>
    <property type="match status" value="1"/>
</dbReference>
<keyword evidence="1" id="KW-0456">Lyase</keyword>
<protein>
    <submittedName>
        <fullName evidence="3">Metal-dependent hydrolase</fullName>
    </submittedName>
</protein>
<evidence type="ECO:0000313" key="3">
    <source>
        <dbReference type="EMBL" id="QCT69998.1"/>
    </source>
</evidence>
<feature type="domain" description="Amidohydrolase-related" evidence="2">
    <location>
        <begin position="3"/>
        <end position="267"/>
    </location>
</feature>
<dbReference type="RefSeq" id="WP_096919425.1">
    <property type="nucleotide sequence ID" value="NZ_CP029487.1"/>
</dbReference>
<gene>
    <name evidence="3" type="ORF">CPZ25_001300</name>
</gene>
<keyword evidence="4" id="KW-1185">Reference proteome</keyword>
<evidence type="ECO:0000313" key="4">
    <source>
        <dbReference type="Proteomes" id="UP000218387"/>
    </source>
</evidence>
<organism evidence="3 4">
    <name type="scientific">Eubacterium maltosivorans</name>
    <dbReference type="NCBI Taxonomy" id="2041044"/>
    <lineage>
        <taxon>Bacteria</taxon>
        <taxon>Bacillati</taxon>
        <taxon>Bacillota</taxon>
        <taxon>Clostridia</taxon>
        <taxon>Eubacteriales</taxon>
        <taxon>Eubacteriaceae</taxon>
        <taxon>Eubacterium</taxon>
    </lineage>
</organism>
<dbReference type="AlphaFoldDB" id="A0A4P9C3P6"/>
<dbReference type="KEGG" id="emt:CPZ25_001300"/>
<dbReference type="InterPro" id="IPR032465">
    <property type="entry name" value="ACMSD"/>
</dbReference>
<dbReference type="InterPro" id="IPR032466">
    <property type="entry name" value="Metal_Hydrolase"/>
</dbReference>
<dbReference type="GO" id="GO:0019748">
    <property type="term" value="P:secondary metabolic process"/>
    <property type="evidence" value="ECO:0007669"/>
    <property type="project" value="TreeGrafter"/>
</dbReference>
<dbReference type="SUPFAM" id="SSF51556">
    <property type="entry name" value="Metallo-dependent hydrolases"/>
    <property type="match status" value="1"/>
</dbReference>
<proteinExistence type="predicted"/>
<dbReference type="CDD" id="cd01292">
    <property type="entry name" value="metallo-dependent_hydrolases"/>
    <property type="match status" value="1"/>
</dbReference>
<name>A0A4P9C3P6_EUBML</name>
<dbReference type="GO" id="GO:0005737">
    <property type="term" value="C:cytoplasm"/>
    <property type="evidence" value="ECO:0007669"/>
    <property type="project" value="TreeGrafter"/>
</dbReference>
<dbReference type="EMBL" id="CP029487">
    <property type="protein sequence ID" value="QCT69998.1"/>
    <property type="molecule type" value="Genomic_DNA"/>
</dbReference>
<reference evidence="3 4" key="1">
    <citation type="submission" date="2018-05" db="EMBL/GenBank/DDBJ databases">
        <title>Genome comparison of Eubacterium sp.</title>
        <authorList>
            <person name="Feng Y."/>
            <person name="Sanchez-Andrea I."/>
            <person name="Stams A.J.M."/>
            <person name="De Vos W.M."/>
        </authorList>
    </citation>
    <scope>NUCLEOTIDE SEQUENCE [LARGE SCALE GENOMIC DNA]</scope>
    <source>
        <strain evidence="3 4">YI</strain>
    </source>
</reference>
<evidence type="ECO:0000259" key="2">
    <source>
        <dbReference type="Pfam" id="PF04909"/>
    </source>
</evidence>